<reference evidence="11" key="1">
    <citation type="submission" date="2020-10" db="EMBL/GenBank/DDBJ databases">
        <authorList>
            <person name="Gilroy R."/>
        </authorList>
    </citation>
    <scope>NUCLEOTIDE SEQUENCE</scope>
    <source>
        <strain evidence="11">11159</strain>
    </source>
</reference>
<evidence type="ECO:0000256" key="5">
    <source>
        <dbReference type="ARBA" id="ARBA00022490"/>
    </source>
</evidence>
<feature type="coiled-coil region" evidence="9">
    <location>
        <begin position="265"/>
        <end position="292"/>
    </location>
</feature>
<dbReference type="PROSITE" id="PS00745">
    <property type="entry name" value="RF_PROK_I"/>
    <property type="match status" value="1"/>
</dbReference>
<keyword evidence="5 8" id="KW-0963">Cytoplasm</keyword>
<reference evidence="11" key="2">
    <citation type="journal article" date="2021" name="PeerJ">
        <title>Extensive microbial diversity within the chicken gut microbiome revealed by metagenomics and culture.</title>
        <authorList>
            <person name="Gilroy R."/>
            <person name="Ravi A."/>
            <person name="Getino M."/>
            <person name="Pursley I."/>
            <person name="Horton D.L."/>
            <person name="Alikhan N.F."/>
            <person name="Baker D."/>
            <person name="Gharbi K."/>
            <person name="Hall N."/>
            <person name="Watson M."/>
            <person name="Adriaenssens E.M."/>
            <person name="Foster-Nyarko E."/>
            <person name="Jarju S."/>
            <person name="Secka A."/>
            <person name="Antonio M."/>
            <person name="Oren A."/>
            <person name="Chaudhuri R.R."/>
            <person name="La Ragione R."/>
            <person name="Hildebrand F."/>
            <person name="Pallen M.J."/>
        </authorList>
    </citation>
    <scope>NUCLEOTIDE SEQUENCE</scope>
    <source>
        <strain evidence="11">11159</strain>
    </source>
</reference>
<dbReference type="HAMAP" id="MF_00093">
    <property type="entry name" value="Rel_fac_1"/>
    <property type="match status" value="1"/>
</dbReference>
<dbReference type="PANTHER" id="PTHR43804">
    <property type="entry name" value="LD18447P"/>
    <property type="match status" value="1"/>
</dbReference>
<dbReference type="InterPro" id="IPR000352">
    <property type="entry name" value="Pep_chain_release_fac_I"/>
</dbReference>
<name>A0A9D9GWX3_9BACL</name>
<dbReference type="Pfam" id="PF00472">
    <property type="entry name" value="RF-1"/>
    <property type="match status" value="1"/>
</dbReference>
<comment type="similarity">
    <text evidence="3 8">Belongs to the prokaryotic/mitochondrial release factor family.</text>
</comment>
<keyword evidence="6 8" id="KW-0648">Protein biosynthesis</keyword>
<dbReference type="Proteomes" id="UP000823613">
    <property type="component" value="Unassembled WGS sequence"/>
</dbReference>
<feature type="domain" description="Prokaryotic-type class I peptide chain release factors" evidence="10">
    <location>
        <begin position="229"/>
        <end position="245"/>
    </location>
</feature>
<dbReference type="EMBL" id="JADIMY010000117">
    <property type="protein sequence ID" value="MBO8428046.1"/>
    <property type="molecule type" value="Genomic_DNA"/>
</dbReference>
<comment type="caution">
    <text evidence="11">The sequence shown here is derived from an EMBL/GenBank/DDBJ whole genome shotgun (WGS) entry which is preliminary data.</text>
</comment>
<dbReference type="InterPro" id="IPR005139">
    <property type="entry name" value="PCRF"/>
</dbReference>
<evidence type="ECO:0000256" key="2">
    <source>
        <dbReference type="ARBA" id="ARBA00004496"/>
    </source>
</evidence>
<evidence type="ECO:0000256" key="1">
    <source>
        <dbReference type="ARBA" id="ARBA00002986"/>
    </source>
</evidence>
<keyword evidence="4 8" id="KW-0488">Methylation</keyword>
<gene>
    <name evidence="8 11" type="primary">prfA</name>
    <name evidence="11" type="ORF">IAC58_05855</name>
</gene>
<evidence type="ECO:0000256" key="6">
    <source>
        <dbReference type="ARBA" id="ARBA00022917"/>
    </source>
</evidence>
<dbReference type="FunFam" id="3.30.70.1660:FF:000004">
    <property type="entry name" value="Peptide chain release factor 1"/>
    <property type="match status" value="1"/>
</dbReference>
<keyword evidence="9" id="KW-0175">Coiled coil</keyword>
<dbReference type="PANTHER" id="PTHR43804:SF7">
    <property type="entry name" value="LD18447P"/>
    <property type="match status" value="1"/>
</dbReference>
<evidence type="ECO:0000256" key="9">
    <source>
        <dbReference type="SAM" id="Coils"/>
    </source>
</evidence>
<dbReference type="SUPFAM" id="SSF75620">
    <property type="entry name" value="Release factor"/>
    <property type="match status" value="1"/>
</dbReference>
<proteinExistence type="inferred from homology"/>
<dbReference type="NCBIfam" id="TIGR00019">
    <property type="entry name" value="prfA"/>
    <property type="match status" value="1"/>
</dbReference>
<dbReference type="NCBIfam" id="NF001859">
    <property type="entry name" value="PRK00591.1"/>
    <property type="match status" value="1"/>
</dbReference>
<evidence type="ECO:0000256" key="3">
    <source>
        <dbReference type="ARBA" id="ARBA00010835"/>
    </source>
</evidence>
<organism evidence="11 12">
    <name type="scientific">Candidatus Onthovivens merdipullorum</name>
    <dbReference type="NCBI Taxonomy" id="2840889"/>
    <lineage>
        <taxon>Bacteria</taxon>
        <taxon>Bacillati</taxon>
        <taxon>Bacillota</taxon>
        <taxon>Bacilli</taxon>
        <taxon>Bacillales</taxon>
        <taxon>Candidatus Onthovivens</taxon>
    </lineage>
</organism>
<dbReference type="FunFam" id="3.30.70.1660:FF:000002">
    <property type="entry name" value="Peptide chain release factor 1"/>
    <property type="match status" value="1"/>
</dbReference>
<comment type="function">
    <text evidence="1 8">Peptide chain release factor 1 directs the termination of translation in response to the peptide chain termination codons UAG and UAA.</text>
</comment>
<dbReference type="FunFam" id="3.30.160.20:FF:000004">
    <property type="entry name" value="Peptide chain release factor 1"/>
    <property type="match status" value="1"/>
</dbReference>
<comment type="PTM">
    <text evidence="8">Methylated by PrmC. Methylation increases the termination efficiency of RF1.</text>
</comment>
<dbReference type="Pfam" id="PF03462">
    <property type="entry name" value="PCRF"/>
    <property type="match status" value="1"/>
</dbReference>
<dbReference type="SMART" id="SM00937">
    <property type="entry name" value="PCRF"/>
    <property type="match status" value="1"/>
</dbReference>
<dbReference type="InterPro" id="IPR050057">
    <property type="entry name" value="Prokaryotic/Mito_RF"/>
</dbReference>
<dbReference type="Gene3D" id="3.30.160.20">
    <property type="match status" value="1"/>
</dbReference>
<feature type="modified residue" description="N5-methylglutamine" evidence="8">
    <location>
        <position position="236"/>
    </location>
</feature>
<dbReference type="InterPro" id="IPR004373">
    <property type="entry name" value="RF-1"/>
</dbReference>
<evidence type="ECO:0000256" key="8">
    <source>
        <dbReference type="HAMAP-Rule" id="MF_00093"/>
    </source>
</evidence>
<evidence type="ECO:0000259" key="10">
    <source>
        <dbReference type="PROSITE" id="PS00745"/>
    </source>
</evidence>
<evidence type="ECO:0000256" key="7">
    <source>
        <dbReference type="ARBA" id="ARBA00050039"/>
    </source>
</evidence>
<protein>
    <recommendedName>
        <fullName evidence="7 8">Peptide chain release factor 1</fullName>
        <shortName evidence="8">RF-1</shortName>
    </recommendedName>
</protein>
<dbReference type="Gene3D" id="6.10.140.1950">
    <property type="match status" value="1"/>
</dbReference>
<comment type="subcellular location">
    <subcellularLocation>
        <location evidence="2 8">Cytoplasm</location>
    </subcellularLocation>
</comment>
<dbReference type="AlphaFoldDB" id="A0A9D9GWX3"/>
<evidence type="ECO:0000313" key="11">
    <source>
        <dbReference type="EMBL" id="MBO8428046.1"/>
    </source>
</evidence>
<dbReference type="InterPro" id="IPR045853">
    <property type="entry name" value="Pep_chain_release_fac_I_sf"/>
</dbReference>
<evidence type="ECO:0000313" key="12">
    <source>
        <dbReference type="Proteomes" id="UP000823613"/>
    </source>
</evidence>
<evidence type="ECO:0000256" key="4">
    <source>
        <dbReference type="ARBA" id="ARBA00022481"/>
    </source>
</evidence>
<dbReference type="GO" id="GO:0005829">
    <property type="term" value="C:cytosol"/>
    <property type="evidence" value="ECO:0007669"/>
    <property type="project" value="UniProtKB-ARBA"/>
</dbReference>
<dbReference type="Gene3D" id="3.30.70.1660">
    <property type="match status" value="1"/>
</dbReference>
<dbReference type="GO" id="GO:0016149">
    <property type="term" value="F:translation release factor activity, codon specific"/>
    <property type="evidence" value="ECO:0007669"/>
    <property type="project" value="UniProtKB-UniRule"/>
</dbReference>
<accession>A0A9D9GWX3</accession>
<sequence>MDKNMLDRLVTSEKRLNEIDEMLASSEITSDLNKFKSLSKERSFLEPIVDKFKEYKVAEKNKDDALIMSSDQDEDIAQMGKEEFKANSALMEKIENEIKVLLIPQDPNDGKNIIFEIKGAVGGDEANIFAGDLFRMYFKYCEKKNFKLKVIDESPCGVGGYSYIQFIVSGSNAYSRLKYESGVHRVQRVPKTEANGRIHTSTATVVVMPEVETNEVHIDPADLRVDRYRSQGAGGQNVNKTESAVRITHIPTGIVVSCQTEKSQIQNHEICMQMLASKLAQLEIEKKNETEAKYRSKVGTGDRNEKIRTYNYPQNRVTDHRIGYTIQQLDRVMEGDLDSIIDALINYDQEQKIAGNSNGTI</sequence>